<gene>
    <name evidence="1" type="ORF">EIN_131230</name>
</gene>
<evidence type="ECO:0000313" key="2">
    <source>
        <dbReference type="Proteomes" id="UP000014680"/>
    </source>
</evidence>
<keyword evidence="2" id="KW-1185">Reference proteome</keyword>
<dbReference type="AlphaFoldDB" id="A0A0A1UD94"/>
<sequence length="125" mass="13520">MTDIGSNAIFVNPNSLSEHVGKRVILLVRIKQASGEIGPLEVSVVGKQITIQQTSITFPETHAETEVPFKITATVTNENEVELVSVATCEFSSNIYNNLLEVVSSGKSAIFHPTGNTDYADLDIE</sequence>
<name>A0A0A1UD94_ENTIV</name>
<organism evidence="1 2">
    <name type="scientific">Entamoeba invadens IP1</name>
    <dbReference type="NCBI Taxonomy" id="370355"/>
    <lineage>
        <taxon>Eukaryota</taxon>
        <taxon>Amoebozoa</taxon>
        <taxon>Evosea</taxon>
        <taxon>Archamoebae</taxon>
        <taxon>Mastigamoebida</taxon>
        <taxon>Entamoebidae</taxon>
        <taxon>Entamoeba</taxon>
    </lineage>
</organism>
<proteinExistence type="predicted"/>
<dbReference type="Proteomes" id="UP000014680">
    <property type="component" value="Unassembled WGS sequence"/>
</dbReference>
<protein>
    <submittedName>
        <fullName evidence="1">Uncharacterized protein</fullName>
    </submittedName>
</protein>
<reference evidence="1 2" key="1">
    <citation type="submission" date="2012-10" db="EMBL/GenBank/DDBJ databases">
        <authorList>
            <person name="Zafar N."/>
            <person name="Inman J."/>
            <person name="Hall N."/>
            <person name="Lorenzi H."/>
            <person name="Caler E."/>
        </authorList>
    </citation>
    <scope>NUCLEOTIDE SEQUENCE [LARGE SCALE GENOMIC DNA]</scope>
    <source>
        <strain evidence="1 2">IP1</strain>
    </source>
</reference>
<dbReference type="GeneID" id="14893294"/>
<dbReference type="Gene3D" id="2.40.50.140">
    <property type="entry name" value="Nucleic acid-binding proteins"/>
    <property type="match status" value="1"/>
</dbReference>
<dbReference type="InterPro" id="IPR012340">
    <property type="entry name" value="NA-bd_OB-fold"/>
</dbReference>
<dbReference type="KEGG" id="eiv:EIN_131230"/>
<accession>A0A0A1UD94</accession>
<dbReference type="EMBL" id="KB206244">
    <property type="protein sequence ID" value="ELP94324.1"/>
    <property type="molecule type" value="Genomic_DNA"/>
</dbReference>
<dbReference type="RefSeq" id="XP_004261095.1">
    <property type="nucleotide sequence ID" value="XM_004261047.1"/>
</dbReference>
<dbReference type="VEuPathDB" id="AmoebaDB:EIN_131230"/>
<evidence type="ECO:0000313" key="1">
    <source>
        <dbReference type="EMBL" id="ELP94324.1"/>
    </source>
</evidence>